<evidence type="ECO:0000313" key="3">
    <source>
        <dbReference type="EMBL" id="KAF1807711.1"/>
    </source>
</evidence>
<evidence type="ECO:0000313" key="4">
    <source>
        <dbReference type="Proteomes" id="UP000469890"/>
    </source>
</evidence>
<feature type="domain" description="Fungal lipase-type" evidence="2">
    <location>
        <begin position="315"/>
        <end position="478"/>
    </location>
</feature>
<dbReference type="InterPro" id="IPR029058">
    <property type="entry name" value="AB_hydrolase_fold"/>
</dbReference>
<dbReference type="InterPro" id="IPR002921">
    <property type="entry name" value="Fungal_lipase-type"/>
</dbReference>
<dbReference type="CDD" id="cd00519">
    <property type="entry name" value="Lipase_3"/>
    <property type="match status" value="1"/>
</dbReference>
<dbReference type="Gene3D" id="3.40.50.1820">
    <property type="entry name" value="alpha/beta hydrolase"/>
    <property type="match status" value="1"/>
</dbReference>
<proteinExistence type="predicted"/>
<evidence type="ECO:0000259" key="2">
    <source>
        <dbReference type="Pfam" id="PF01764"/>
    </source>
</evidence>
<dbReference type="Proteomes" id="UP000469890">
    <property type="component" value="Unassembled WGS sequence"/>
</dbReference>
<organism evidence="3 4">
    <name type="scientific">Mucor circinelloides f. lusitanicus</name>
    <name type="common">Mucor racemosus var. lusitanicus</name>
    <dbReference type="NCBI Taxonomy" id="29924"/>
    <lineage>
        <taxon>Eukaryota</taxon>
        <taxon>Fungi</taxon>
        <taxon>Fungi incertae sedis</taxon>
        <taxon>Mucoromycota</taxon>
        <taxon>Mucoromycotina</taxon>
        <taxon>Mucoromycetes</taxon>
        <taxon>Mucorales</taxon>
        <taxon>Mucorineae</taxon>
        <taxon>Mucoraceae</taxon>
        <taxon>Mucor</taxon>
    </lineage>
</organism>
<dbReference type="PANTHER" id="PTHR45856">
    <property type="entry name" value="ALPHA/BETA-HYDROLASES SUPERFAMILY PROTEIN"/>
    <property type="match status" value="1"/>
</dbReference>
<dbReference type="PANTHER" id="PTHR45856:SF24">
    <property type="entry name" value="FUNGAL LIPASE-LIKE DOMAIN-CONTAINING PROTEIN"/>
    <property type="match status" value="1"/>
</dbReference>
<dbReference type="InterPro" id="IPR051218">
    <property type="entry name" value="Sec_MonoDiacylglyc_Lipase"/>
</dbReference>
<reference evidence="3 4" key="1">
    <citation type="submission" date="2019-09" db="EMBL/GenBank/DDBJ databases">
        <authorList>
            <consortium name="DOE Joint Genome Institute"/>
            <person name="Mondo S.J."/>
            <person name="Navarro-Mendoza M.I."/>
            <person name="Perez-Arques C."/>
            <person name="Panchal S."/>
            <person name="Nicolas F.E."/>
            <person name="Ganguly P."/>
            <person name="Pangilinan J."/>
            <person name="Grigoriev I."/>
            <person name="Heitman J."/>
            <person name="Sanya K."/>
            <person name="Garre V."/>
        </authorList>
    </citation>
    <scope>NUCLEOTIDE SEQUENCE [LARGE SCALE GENOMIC DNA]</scope>
    <source>
        <strain evidence="3 4">MU402</strain>
    </source>
</reference>
<evidence type="ECO:0000256" key="1">
    <source>
        <dbReference type="SAM" id="MobiDB-lite"/>
    </source>
</evidence>
<dbReference type="Pfam" id="PF01764">
    <property type="entry name" value="Lipase_3"/>
    <property type="match status" value="1"/>
</dbReference>
<feature type="region of interest" description="Disordered" evidence="1">
    <location>
        <begin position="536"/>
        <end position="559"/>
    </location>
</feature>
<sequence>MMKHSLIDYIFKEEHPDSDITTDDDHGFLNVNNCSQQHFTELLSQSKDSHLMNLHPRPGMPKPQTLVEYIIYLVHYIQQKTSNKYRPSGYWRYAIGVYKNLFLVFYFNWFAIFTSPLSSMAFILVYPTLSSALFAFEIGLKIFMDYLGGAKLVERISQDYGHSFSIINWGAPQLLLSPDTRRLIQTTLPVLGKTADATQMKGDVDHRHRTFDISIAETMTVLSSLIYERQDKKVTKAFKALSDFNKTQQPKQTYEQIELEMKRLVWESEKPIRKIARTYGLHFAGVTELKSLGGPFCGLYWPVHSDDYAVDPFIIVSFKGTTPQNYSEFLVDATLQRTDARAYLFGSAHEGFYDSLFPTSIDSGTDSRDPYYAIQSAIEEKARQLQAKFKTRKPVQIWVSGHSLGASLGVLLFARWLKCPQDIEPLCELRDAYLIGTPAVGDNDFASIFASHSNTPLTRSSTLWRIINKSDVICRIPPGYNNRTVGHYVPTTDFFNYSHVGHAVQITHPMLNPEPLEIYPSSYQPNLNVDIVVSSPYSPPPSSHHPQKTSTDPDPTSMLPLASSKQDLTANYPWWFRPFLRRVINPIPFIESFYPFFLRDHIPIHYFEGLERARGYYKKEKHV</sequence>
<gene>
    <name evidence="3" type="ORF">FB192DRAFT_1318815</name>
</gene>
<dbReference type="GO" id="GO:0016787">
    <property type="term" value="F:hydrolase activity"/>
    <property type="evidence" value="ECO:0007669"/>
    <property type="project" value="UniProtKB-KW"/>
</dbReference>
<dbReference type="SUPFAM" id="SSF53474">
    <property type="entry name" value="alpha/beta-Hydrolases"/>
    <property type="match status" value="1"/>
</dbReference>
<keyword evidence="3" id="KW-0378">Hydrolase</keyword>
<name>A0A8H4BTB7_MUCCL</name>
<accession>A0A8H4BTB7</accession>
<dbReference type="EMBL" id="JAAECE010000001">
    <property type="protein sequence ID" value="KAF1807711.1"/>
    <property type="molecule type" value="Genomic_DNA"/>
</dbReference>
<protein>
    <submittedName>
        <fullName evidence="3">Alpha/Beta hydrolase protein</fullName>
    </submittedName>
</protein>
<dbReference type="GO" id="GO:0006629">
    <property type="term" value="P:lipid metabolic process"/>
    <property type="evidence" value="ECO:0007669"/>
    <property type="project" value="InterPro"/>
</dbReference>
<dbReference type="AlphaFoldDB" id="A0A8H4BTB7"/>
<comment type="caution">
    <text evidence="3">The sequence shown here is derived from an EMBL/GenBank/DDBJ whole genome shotgun (WGS) entry which is preliminary data.</text>
</comment>